<dbReference type="GO" id="GO:0042742">
    <property type="term" value="P:defense response to bacterium"/>
    <property type="evidence" value="ECO:0007669"/>
    <property type="project" value="InterPro"/>
</dbReference>
<sequence>MSEEELAALPANPAGAVELTDRALDNVRGLGDIAYGGTPVSPMTVFPPRPSVPV</sequence>
<dbReference type="AlphaFoldDB" id="A0A1G9SB62"/>
<dbReference type="InterPro" id="IPR027635">
    <property type="entry name" value="Lantibiotic2_lead_pep_dom"/>
</dbReference>
<keyword evidence="2" id="KW-1185">Reference proteome</keyword>
<protein>
    <submittedName>
        <fullName evidence="1">Type 2 lantibiotic, mersacidin/lichenicidin family</fullName>
    </submittedName>
</protein>
<dbReference type="NCBIfam" id="TIGR03898">
    <property type="entry name" value="lanti_MRSA_kill"/>
    <property type="match status" value="1"/>
</dbReference>
<dbReference type="Proteomes" id="UP000183376">
    <property type="component" value="Chromosome I"/>
</dbReference>
<reference evidence="1 2" key="1">
    <citation type="submission" date="2016-10" db="EMBL/GenBank/DDBJ databases">
        <authorList>
            <person name="de Groot N.N."/>
        </authorList>
    </citation>
    <scope>NUCLEOTIDE SEQUENCE [LARGE SCALE GENOMIC DNA]</scope>
    <source>
        <strain evidence="1 2">DSM 44149</strain>
    </source>
</reference>
<gene>
    <name evidence="1" type="ORF">SAMN04489726_1029</name>
</gene>
<dbReference type="EMBL" id="LT629701">
    <property type="protein sequence ID" value="SDM32632.1"/>
    <property type="molecule type" value="Genomic_DNA"/>
</dbReference>
<proteinExistence type="predicted"/>
<accession>A0A1G9SB62</accession>
<evidence type="ECO:0000313" key="2">
    <source>
        <dbReference type="Proteomes" id="UP000183376"/>
    </source>
</evidence>
<name>A0A1G9SB62_ALLAB</name>
<evidence type="ECO:0000313" key="1">
    <source>
        <dbReference type="EMBL" id="SDM32632.1"/>
    </source>
</evidence>
<organism evidence="1 2">
    <name type="scientific">Allokutzneria albata</name>
    <name type="common">Kibdelosporangium albatum</name>
    <dbReference type="NCBI Taxonomy" id="211114"/>
    <lineage>
        <taxon>Bacteria</taxon>
        <taxon>Bacillati</taxon>
        <taxon>Actinomycetota</taxon>
        <taxon>Actinomycetes</taxon>
        <taxon>Pseudonocardiales</taxon>
        <taxon>Pseudonocardiaceae</taxon>
        <taxon>Allokutzneria</taxon>
    </lineage>
</organism>